<evidence type="ECO:0000313" key="1">
    <source>
        <dbReference type="EMBL" id="KAG6967626.1"/>
    </source>
</evidence>
<name>A0A8T1UTU9_9STRA</name>
<organism evidence="1 2">
    <name type="scientific">Phytophthora cactorum</name>
    <dbReference type="NCBI Taxonomy" id="29920"/>
    <lineage>
        <taxon>Eukaryota</taxon>
        <taxon>Sar</taxon>
        <taxon>Stramenopiles</taxon>
        <taxon>Oomycota</taxon>
        <taxon>Peronosporomycetes</taxon>
        <taxon>Peronosporales</taxon>
        <taxon>Peronosporaceae</taxon>
        <taxon>Phytophthora</taxon>
    </lineage>
</organism>
<protein>
    <submittedName>
        <fullName evidence="1">Uncharacterized protein</fullName>
    </submittedName>
</protein>
<proteinExistence type="predicted"/>
<feature type="non-terminal residue" evidence="1">
    <location>
        <position position="1"/>
    </location>
</feature>
<accession>A0A8T1UTU9</accession>
<dbReference type="EMBL" id="JAENGZ010000139">
    <property type="protein sequence ID" value="KAG6967626.1"/>
    <property type="molecule type" value="Genomic_DNA"/>
</dbReference>
<gene>
    <name evidence="1" type="ORF">JG687_00004169</name>
</gene>
<dbReference type="Proteomes" id="UP000688947">
    <property type="component" value="Unassembled WGS sequence"/>
</dbReference>
<evidence type="ECO:0000313" key="2">
    <source>
        <dbReference type="Proteomes" id="UP000688947"/>
    </source>
</evidence>
<dbReference type="VEuPathDB" id="FungiDB:PC110_g12172"/>
<comment type="caution">
    <text evidence="1">The sequence shown here is derived from an EMBL/GenBank/DDBJ whole genome shotgun (WGS) entry which is preliminary data.</text>
</comment>
<dbReference type="AlphaFoldDB" id="A0A8T1UTU9"/>
<sequence>IKKKYHVTTKENAVAIDSFYYSTSPPQLLLFKVMVRETVPVSDEGLTFLLNKLGLLELGSQRKVSLLFVVPPKDTSFQHLTIQLKQKTYEKDSVLNLPGIGKAREALLKRNGVYTIGDLRKRVKDSMAPIANMALEFLTKRLRLYDQSMQQAVVEAVSRFKWERNIPSCYSVGG</sequence>
<reference evidence="1" key="1">
    <citation type="submission" date="2021-01" db="EMBL/GenBank/DDBJ databases">
        <title>Phytophthora aleatoria, a newly-described species from Pinus radiata is distinct from Phytophthora cactorum isolates based on comparative genomics.</title>
        <authorList>
            <person name="Mcdougal R."/>
            <person name="Panda P."/>
            <person name="Williams N."/>
            <person name="Studholme D.J."/>
        </authorList>
    </citation>
    <scope>NUCLEOTIDE SEQUENCE</scope>
    <source>
        <strain evidence="1">NZFS 3830</strain>
    </source>
</reference>